<feature type="region of interest" description="Disordered" evidence="1">
    <location>
        <begin position="471"/>
        <end position="506"/>
    </location>
</feature>
<reference evidence="3" key="1">
    <citation type="journal article" date="2015" name="Nat. Genet.">
        <title>The genome and transcriptome of the zoonotic hookworm Ancylostoma ceylanicum identify infection-specific gene families.</title>
        <authorList>
            <person name="Schwarz E.M."/>
            <person name="Hu Y."/>
            <person name="Antoshechkin I."/>
            <person name="Miller M.M."/>
            <person name="Sternberg P.W."/>
            <person name="Aroian R.V."/>
        </authorList>
    </citation>
    <scope>NUCLEOTIDE SEQUENCE</scope>
    <source>
        <strain evidence="3">HY135</strain>
    </source>
</reference>
<evidence type="ECO:0000313" key="3">
    <source>
        <dbReference type="Proteomes" id="UP000024635"/>
    </source>
</evidence>
<dbReference type="PANTHER" id="PTHR22954:SF3">
    <property type="entry name" value="PROTEIN CBG08539"/>
    <property type="match status" value="1"/>
</dbReference>
<comment type="caution">
    <text evidence="2">The sequence shown here is derived from an EMBL/GenBank/DDBJ whole genome shotgun (WGS) entry which is preliminary data.</text>
</comment>
<name>A0A016UT00_9BILA</name>
<dbReference type="STRING" id="53326.A0A016UT00"/>
<dbReference type="OrthoDB" id="5872449at2759"/>
<dbReference type="EMBL" id="JARK01001365">
    <property type="protein sequence ID" value="EYC17957.1"/>
    <property type="molecule type" value="Genomic_DNA"/>
</dbReference>
<gene>
    <name evidence="2" type="primary">Acey_s0029.g1978</name>
    <name evidence="2" type="ORF">Y032_0029g1978</name>
</gene>
<dbReference type="AlphaFoldDB" id="A0A016UT00"/>
<sequence length="538" mass="58955">MSALGYHKAQLTKAGNALRATMARIDSTIMERVVLTGDSGTDVEAVYDRKKAILSASAIVDRAVSLLKSRRQLAQEFVRENPDEHGEFPLLDAIQDHWDANDLDQAMEEAETLLVRLEVAAKLLPTPEAISISALGTPQRSVQTTAEGSHTSVPLNTQGRPSDPGNTAPGVPTSPALASDLPRSQTEQEEQRQSQPGQGHSFSGQYHSPFNPSFATHPPGLTSYPPGFYNGSFVSGQNFIPLNASAFEQPLKLPAFELPEFHGEIDAFPQFWDLFATAVHNNTSVPVTLKFMYLKAHLKGTAANLISNFQPTAQNYEDAVRILLNTYYRPEILRSRLWDKLVQQRASADSAISQRITLCAIQSIWSQMKHVAEDPSAIGTLKLIRSKFPSRTREKVGELKSKGDSLWTVDELLKALDKVIEQLEVIEDADPTTDSSYNIVSSWICYSISAVEPSTSSCLVFLQRGHATSNRAPVERKESSVRSLTGRDQVPTQTAQPLEALTETSEPIPIAPLTSAPSLNIIVHQLASQQARRNVALA</sequence>
<proteinExistence type="predicted"/>
<accession>A0A016UT00</accession>
<feature type="region of interest" description="Disordered" evidence="1">
    <location>
        <begin position="135"/>
        <end position="217"/>
    </location>
</feature>
<keyword evidence="3" id="KW-1185">Reference proteome</keyword>
<feature type="compositionally biased region" description="Polar residues" evidence="1">
    <location>
        <begin position="135"/>
        <end position="160"/>
    </location>
</feature>
<protein>
    <submittedName>
        <fullName evidence="2">Uncharacterized protein</fullName>
    </submittedName>
</protein>
<evidence type="ECO:0000256" key="1">
    <source>
        <dbReference type="SAM" id="MobiDB-lite"/>
    </source>
</evidence>
<feature type="compositionally biased region" description="Polar residues" evidence="1">
    <location>
        <begin position="196"/>
        <end position="214"/>
    </location>
</feature>
<dbReference type="Proteomes" id="UP000024635">
    <property type="component" value="Unassembled WGS sequence"/>
</dbReference>
<organism evidence="2 3">
    <name type="scientific">Ancylostoma ceylanicum</name>
    <dbReference type="NCBI Taxonomy" id="53326"/>
    <lineage>
        <taxon>Eukaryota</taxon>
        <taxon>Metazoa</taxon>
        <taxon>Ecdysozoa</taxon>
        <taxon>Nematoda</taxon>
        <taxon>Chromadorea</taxon>
        <taxon>Rhabditida</taxon>
        <taxon>Rhabditina</taxon>
        <taxon>Rhabditomorpha</taxon>
        <taxon>Strongyloidea</taxon>
        <taxon>Ancylostomatidae</taxon>
        <taxon>Ancylostomatinae</taxon>
        <taxon>Ancylostoma</taxon>
    </lineage>
</organism>
<evidence type="ECO:0000313" key="2">
    <source>
        <dbReference type="EMBL" id="EYC17957.1"/>
    </source>
</evidence>
<dbReference type="InterPro" id="IPR005312">
    <property type="entry name" value="DUF1759"/>
</dbReference>
<dbReference type="Pfam" id="PF03564">
    <property type="entry name" value="DUF1759"/>
    <property type="match status" value="1"/>
</dbReference>
<dbReference type="PANTHER" id="PTHR22954">
    <property type="entry name" value="RETROVIRAL PROTEASE-RELATED"/>
    <property type="match status" value="1"/>
</dbReference>